<sequence length="221" mass="24414">MVSCAKASGIIMRIAVFFSAVIGVAYIIFGCKVQNPPKDFAPVMFVILGVLNIFASLLGFWGSYHKKRVLLGFLACGGFSILLQIALVLALLFGFDAVTAKIVDPKEDPKKYSQVSNQLSIARWVALGFVVLQIFTIALAIALRFVIAEEQPYDAFDAQTSEQRGKTLSSLAKDIEKFASKSKTMGEKAYDKVRSKMAAKYGNYAQTDNDWRSKTKVSWRT</sequence>
<dbReference type="OMA" id="APVMFVI"/>
<name>A8JHT7_CHLRE</name>
<dbReference type="HOGENOM" id="CLU_1252220_0_0_1"/>
<dbReference type="OrthoDB" id="529928at2759"/>
<dbReference type="RefSeq" id="XP_001703185.1">
    <property type="nucleotide sequence ID" value="XM_001703133.2"/>
</dbReference>
<proteinExistence type="predicted"/>
<dbReference type="eggNOG" id="ENOG502SZ91">
    <property type="taxonomic scope" value="Eukaryota"/>
</dbReference>
<evidence type="ECO:0000313" key="2">
    <source>
        <dbReference type="Proteomes" id="UP000006906"/>
    </source>
</evidence>
<dbReference type="PANTHER" id="PTHR39113:SF1">
    <property type="entry name" value="MEMBRANE LIPOPROTEIN"/>
    <property type="match status" value="1"/>
</dbReference>
<dbReference type="PROSITE" id="PS51257">
    <property type="entry name" value="PROKAR_LIPOPROTEIN"/>
    <property type="match status" value="1"/>
</dbReference>
<protein>
    <submittedName>
        <fullName evidence="1">Uncharacterized protein</fullName>
    </submittedName>
</protein>
<dbReference type="PaxDb" id="3055-EDO96561"/>
<dbReference type="PANTHER" id="PTHR39113">
    <property type="entry name" value="MEMBRANE LIPOPROTEIN-RELATED"/>
    <property type="match status" value="1"/>
</dbReference>
<accession>A8JHT7</accession>
<keyword evidence="2" id="KW-1185">Reference proteome</keyword>
<dbReference type="Gramene" id="PNW74431">
    <property type="protein sequence ID" value="PNW74431"/>
    <property type="gene ID" value="CHLRE_12g483750v5"/>
</dbReference>
<reference evidence="1 2" key="1">
    <citation type="journal article" date="2007" name="Science">
        <title>The Chlamydomonas genome reveals the evolution of key animal and plant functions.</title>
        <authorList>
            <person name="Merchant S.S."/>
            <person name="Prochnik S.E."/>
            <person name="Vallon O."/>
            <person name="Harris E.H."/>
            <person name="Karpowicz S.J."/>
            <person name="Witman G.B."/>
            <person name="Terry A."/>
            <person name="Salamov A."/>
            <person name="Fritz-Laylin L.K."/>
            <person name="Marechal-Drouard L."/>
            <person name="Marshall W.F."/>
            <person name="Qu L.H."/>
            <person name="Nelson D.R."/>
            <person name="Sanderfoot A.A."/>
            <person name="Spalding M.H."/>
            <person name="Kapitonov V.V."/>
            <person name="Ren Q."/>
            <person name="Ferris P."/>
            <person name="Lindquist E."/>
            <person name="Shapiro H."/>
            <person name="Lucas S.M."/>
            <person name="Grimwood J."/>
            <person name="Schmutz J."/>
            <person name="Cardol P."/>
            <person name="Cerutti H."/>
            <person name="Chanfreau G."/>
            <person name="Chen C.L."/>
            <person name="Cognat V."/>
            <person name="Croft M.T."/>
            <person name="Dent R."/>
            <person name="Dutcher S."/>
            <person name="Fernandez E."/>
            <person name="Fukuzawa H."/>
            <person name="Gonzalez-Ballester D."/>
            <person name="Gonzalez-Halphen D."/>
            <person name="Hallmann A."/>
            <person name="Hanikenne M."/>
            <person name="Hippler M."/>
            <person name="Inwood W."/>
            <person name="Jabbari K."/>
            <person name="Kalanon M."/>
            <person name="Kuras R."/>
            <person name="Lefebvre P.A."/>
            <person name="Lemaire S.D."/>
            <person name="Lobanov A.V."/>
            <person name="Lohr M."/>
            <person name="Manuell A."/>
            <person name="Meier I."/>
            <person name="Mets L."/>
            <person name="Mittag M."/>
            <person name="Mittelmeier T."/>
            <person name="Moroney J.V."/>
            <person name="Moseley J."/>
            <person name="Napoli C."/>
            <person name="Nedelcu A.M."/>
            <person name="Niyogi K."/>
            <person name="Novoselov S.V."/>
            <person name="Paulsen I.T."/>
            <person name="Pazour G."/>
            <person name="Purton S."/>
            <person name="Ral J.P."/>
            <person name="Riano-Pachon D.M."/>
            <person name="Riekhof W."/>
            <person name="Rymarquis L."/>
            <person name="Schroda M."/>
            <person name="Stern D."/>
            <person name="Umen J."/>
            <person name="Willows R."/>
            <person name="Wilson N."/>
            <person name="Zimmer S.L."/>
            <person name="Allmer J."/>
            <person name="Balk J."/>
            <person name="Bisova K."/>
            <person name="Chen C.J."/>
            <person name="Elias M."/>
            <person name="Gendler K."/>
            <person name="Hauser C."/>
            <person name="Lamb M.R."/>
            <person name="Ledford H."/>
            <person name="Long J.C."/>
            <person name="Minagawa J."/>
            <person name="Page M.D."/>
            <person name="Pan J."/>
            <person name="Pootakham W."/>
            <person name="Roje S."/>
            <person name="Rose A."/>
            <person name="Stahlberg E."/>
            <person name="Terauchi A.M."/>
            <person name="Yang P."/>
            <person name="Ball S."/>
            <person name="Bowler C."/>
            <person name="Dieckmann C.L."/>
            <person name="Gladyshev V.N."/>
            <person name="Green P."/>
            <person name="Jorgensen R."/>
            <person name="Mayfield S."/>
            <person name="Mueller-Roeber B."/>
            <person name="Rajamani S."/>
            <person name="Sayre R.T."/>
            <person name="Brokstein P."/>
            <person name="Dubchak I."/>
            <person name="Goodstein D."/>
            <person name="Hornick L."/>
            <person name="Huang Y.W."/>
            <person name="Jhaveri J."/>
            <person name="Luo Y."/>
            <person name="Martinez D."/>
            <person name="Ngau W.C."/>
            <person name="Otillar B."/>
            <person name="Poliakov A."/>
            <person name="Porter A."/>
            <person name="Szajkowski L."/>
            <person name="Werner G."/>
            <person name="Zhou K."/>
            <person name="Grigoriev I.V."/>
            <person name="Rokhsar D.S."/>
            <person name="Grossman A.R."/>
        </authorList>
    </citation>
    <scope>NUCLEOTIDE SEQUENCE [LARGE SCALE GENOMIC DNA]</scope>
    <source>
        <strain evidence="2">CC-503</strain>
    </source>
</reference>
<dbReference type="Proteomes" id="UP000006906">
    <property type="component" value="Chromosome 12"/>
</dbReference>
<organism evidence="1 2">
    <name type="scientific">Chlamydomonas reinhardtii</name>
    <name type="common">Chlamydomonas smithii</name>
    <dbReference type="NCBI Taxonomy" id="3055"/>
    <lineage>
        <taxon>Eukaryota</taxon>
        <taxon>Viridiplantae</taxon>
        <taxon>Chlorophyta</taxon>
        <taxon>core chlorophytes</taxon>
        <taxon>Chlorophyceae</taxon>
        <taxon>CS clade</taxon>
        <taxon>Chlamydomonadales</taxon>
        <taxon>Chlamydomonadaceae</taxon>
        <taxon>Chlamydomonas</taxon>
    </lineage>
</organism>
<gene>
    <name evidence="1" type="ORF">CHLRE_12g483750v5</name>
</gene>
<evidence type="ECO:0000313" key="1">
    <source>
        <dbReference type="EMBL" id="PNW74431.1"/>
    </source>
</evidence>
<dbReference type="EMBL" id="CM008973">
    <property type="protein sequence ID" value="PNW74431.1"/>
    <property type="molecule type" value="Genomic_DNA"/>
</dbReference>
<dbReference type="KEGG" id="cre:CHLRE_12g483750v5"/>
<dbReference type="AlphaFoldDB" id="A8JHT7"/>
<dbReference type="InParanoid" id="A8JHT7"/>
<dbReference type="GeneID" id="5728706"/>